<dbReference type="SUPFAM" id="SSF47413">
    <property type="entry name" value="lambda repressor-like DNA-binding domains"/>
    <property type="match status" value="1"/>
</dbReference>
<dbReference type="InterPro" id="IPR010982">
    <property type="entry name" value="Lambda_DNA-bd_dom_sf"/>
</dbReference>
<evidence type="ECO:0000259" key="1">
    <source>
        <dbReference type="PROSITE" id="PS50943"/>
    </source>
</evidence>
<sequence>MGLYDKIKILAEKQKLSIRRLEENLGYGNGTIRRWDKQTPGVDKIKEVADYFNVSVDYLLGRDINNQGDPTDLNDILDSVMSFDGEPMTENDREVIRAFLEGKFGK</sequence>
<dbReference type="InterPro" id="IPR001387">
    <property type="entry name" value="Cro/C1-type_HTH"/>
</dbReference>
<reference evidence="2 3" key="1">
    <citation type="submission" date="2017-05" db="EMBL/GenBank/DDBJ databases">
        <title>Vagococcus spp. assemblies.</title>
        <authorList>
            <person name="Gulvik C.A."/>
        </authorList>
    </citation>
    <scope>NUCLEOTIDE SEQUENCE [LARGE SCALE GENOMIC DNA]</scope>
    <source>
        <strain evidence="2 3">SS1995</strain>
    </source>
</reference>
<dbReference type="Pfam" id="PF01381">
    <property type="entry name" value="HTH_3"/>
    <property type="match status" value="1"/>
</dbReference>
<evidence type="ECO:0000313" key="2">
    <source>
        <dbReference type="EMBL" id="RST96022.1"/>
    </source>
</evidence>
<organism evidence="2 3">
    <name type="scientific">Vagococcus vulneris</name>
    <dbReference type="NCBI Taxonomy" id="1977869"/>
    <lineage>
        <taxon>Bacteria</taxon>
        <taxon>Bacillati</taxon>
        <taxon>Bacillota</taxon>
        <taxon>Bacilli</taxon>
        <taxon>Lactobacillales</taxon>
        <taxon>Enterococcaceae</taxon>
        <taxon>Vagococcus</taxon>
    </lineage>
</organism>
<dbReference type="SMART" id="SM00530">
    <property type="entry name" value="HTH_XRE"/>
    <property type="match status" value="1"/>
</dbReference>
<dbReference type="EMBL" id="NGJS01000029">
    <property type="protein sequence ID" value="RST96022.1"/>
    <property type="molecule type" value="Genomic_DNA"/>
</dbReference>
<dbReference type="OrthoDB" id="9805856at2"/>
<gene>
    <name evidence="2" type="ORF">CBF37_11295</name>
</gene>
<dbReference type="PROSITE" id="PS50943">
    <property type="entry name" value="HTH_CROC1"/>
    <property type="match status" value="1"/>
</dbReference>
<protein>
    <submittedName>
        <fullName evidence="2">Transcriptional regulator</fullName>
    </submittedName>
</protein>
<dbReference type="Gene3D" id="1.10.260.40">
    <property type="entry name" value="lambda repressor-like DNA-binding domains"/>
    <property type="match status" value="1"/>
</dbReference>
<accession>A0A429ZQP7</accession>
<feature type="domain" description="HTH cro/C1-type" evidence="1">
    <location>
        <begin position="7"/>
        <end position="59"/>
    </location>
</feature>
<keyword evidence="3" id="KW-1185">Reference proteome</keyword>
<dbReference type="GO" id="GO:0003677">
    <property type="term" value="F:DNA binding"/>
    <property type="evidence" value="ECO:0007669"/>
    <property type="project" value="InterPro"/>
</dbReference>
<evidence type="ECO:0000313" key="3">
    <source>
        <dbReference type="Proteomes" id="UP000287857"/>
    </source>
</evidence>
<dbReference type="Proteomes" id="UP000287857">
    <property type="component" value="Unassembled WGS sequence"/>
</dbReference>
<proteinExistence type="predicted"/>
<dbReference type="AlphaFoldDB" id="A0A429ZQP7"/>
<dbReference type="RefSeq" id="WP_125984839.1">
    <property type="nucleotide sequence ID" value="NZ_NGJS01000029.1"/>
</dbReference>
<comment type="caution">
    <text evidence="2">The sequence shown here is derived from an EMBL/GenBank/DDBJ whole genome shotgun (WGS) entry which is preliminary data.</text>
</comment>
<name>A0A429ZQP7_9ENTE</name>
<dbReference type="CDD" id="cd00093">
    <property type="entry name" value="HTH_XRE"/>
    <property type="match status" value="1"/>
</dbReference>